<protein>
    <recommendedName>
        <fullName evidence="1">B3/B4 tRNA-binding domain-containing protein</fullName>
    </recommendedName>
</protein>
<dbReference type="PANTHER" id="PTHR39209">
    <property type="match status" value="1"/>
</dbReference>
<evidence type="ECO:0000259" key="1">
    <source>
        <dbReference type="SMART" id="SM00873"/>
    </source>
</evidence>
<dbReference type="AlphaFoldDB" id="A0A0A0D642"/>
<evidence type="ECO:0000313" key="3">
    <source>
        <dbReference type="Proteomes" id="UP000029995"/>
    </source>
</evidence>
<dbReference type="GO" id="GO:0004826">
    <property type="term" value="F:phenylalanine-tRNA ligase activity"/>
    <property type="evidence" value="ECO:0007669"/>
    <property type="project" value="InterPro"/>
</dbReference>
<accession>A0A0A0D642</accession>
<dbReference type="EMBL" id="JANX01000116">
    <property type="protein sequence ID" value="KGM34146.1"/>
    <property type="molecule type" value="Genomic_DNA"/>
</dbReference>
<dbReference type="SUPFAM" id="SSF56037">
    <property type="entry name" value="PheT/TilS domain"/>
    <property type="match status" value="1"/>
</dbReference>
<dbReference type="Pfam" id="PF03483">
    <property type="entry name" value="B3_4"/>
    <property type="match status" value="1"/>
</dbReference>
<comment type="caution">
    <text evidence="2">The sequence shown here is derived from an EMBL/GenBank/DDBJ whole genome shotgun (WGS) entry which is preliminary data.</text>
</comment>
<dbReference type="Gene3D" id="3.50.40.10">
    <property type="entry name" value="Phenylalanyl-trna Synthetase, Chain B, domain 3"/>
    <property type="match status" value="1"/>
</dbReference>
<dbReference type="SMART" id="SM00873">
    <property type="entry name" value="B3_4"/>
    <property type="match status" value="1"/>
</dbReference>
<gene>
    <name evidence="2" type="ORF">P409_11870</name>
</gene>
<dbReference type="InterPro" id="IPR020825">
    <property type="entry name" value="Phe-tRNA_synthase-like_B3/B4"/>
</dbReference>
<dbReference type="Proteomes" id="UP000029995">
    <property type="component" value="Unassembled WGS sequence"/>
</dbReference>
<dbReference type="GO" id="GO:0003723">
    <property type="term" value="F:RNA binding"/>
    <property type="evidence" value="ECO:0007669"/>
    <property type="project" value="InterPro"/>
</dbReference>
<feature type="domain" description="B3/B4 tRNA-binding" evidence="1">
    <location>
        <begin position="61"/>
        <end position="217"/>
    </location>
</feature>
<dbReference type="OrthoDB" id="276580at2"/>
<dbReference type="InterPro" id="IPR005146">
    <property type="entry name" value="B3/B4_tRNA-bd"/>
</dbReference>
<organism evidence="2 3">
    <name type="scientific">Inquilinus limosus MP06</name>
    <dbReference type="NCBI Taxonomy" id="1398085"/>
    <lineage>
        <taxon>Bacteria</taxon>
        <taxon>Pseudomonadati</taxon>
        <taxon>Pseudomonadota</taxon>
        <taxon>Alphaproteobacteria</taxon>
        <taxon>Rhodospirillales</taxon>
        <taxon>Rhodospirillaceae</taxon>
        <taxon>Inquilinus</taxon>
    </lineage>
</organism>
<reference evidence="2 3" key="1">
    <citation type="submission" date="2014-01" db="EMBL/GenBank/DDBJ databases">
        <title>Genome sequence determination for a cystic fibrosis isolate, Inquilinus limosus.</title>
        <authorList>
            <person name="Pino M."/>
            <person name="Di Conza J."/>
            <person name="Gutkind G."/>
        </authorList>
    </citation>
    <scope>NUCLEOTIDE SEQUENCE [LARGE SCALE GENOMIC DNA]</scope>
    <source>
        <strain evidence="2 3">MP06</strain>
    </source>
</reference>
<sequence>MLSAPPVVDSAVRMLRPDFVALSLVARGARNGPSDAESAARLAEACQAATTGPDWTAAHLEAWREAYRGFGAKPQRTPCSAEALRKRAQRDGGLPPINRMVDLYNALSVRWAVPIGGEDLAAYQGPPRLMRATGDEIFETFANGESAVEHPEPGEVVWRDDHGVTCRRWNWRQGPRTRLDLPTTEMWFVIERLEPMPIAALEAVGRELADGIRAIAPDARIETALLGA</sequence>
<name>A0A0A0D642_9PROT</name>
<dbReference type="PANTHER" id="PTHR39209:SF2">
    <property type="entry name" value="CYTOPLASMIC PROTEIN"/>
    <property type="match status" value="1"/>
</dbReference>
<proteinExistence type="predicted"/>
<evidence type="ECO:0000313" key="2">
    <source>
        <dbReference type="EMBL" id="KGM34146.1"/>
    </source>
</evidence>